<sequence length="833" mass="88145">MGEKQRPTGVQRIAFAVFAVLALVLVIRSITLLLLGPTEFWVIGLLGVFCAAALELTWVRVGTVPHRTPVVSLPILALPALAPAIPASAGGMGLVVLGVALALLVESRRVTVALYSAGLVAAGCIATVLFSAGMLAVGLPKLLAIAIGAGGYVVFVVAVESLRQRLTRPPVDLGGRRALAPVRFMVAIVGCGALASGLAYWSDNHVPIINSASEATIVVLLGLAVAAVGVKAANSRSAMRRRLRGLVAGGTMLIAGNRAATAALAAARLPGAGETAPDAVDIPDILCRAVEETVGVESVSVRTRPPEPGELGVAVNLVAGQSHFVVAVRDPMDGAFTEDDRVSLETLAFTAEAVDETRVSIGGLTVRANTDPLTGLPNYGAFQVALANINDNRDYSEAIAVLFIDLDDFKRMNDRYGHQVGDSILREIGHRLSMVVRPHDVVARVGGDEFVIILTHLKSLGEANIIAERIMTASGEPMTVDGSAVIPVVSIGLAYSAHRETDVNELLKDADRSMLAIKKSRRRGGPSKESSINISGHRSSEMNDIVARAIDEDLLQLAYQPIVSLVTGQIWAFEALVRYTHPELGPLSPSSLVEKAKGLGRLDKLTRQVAVKAMIAANEFRLIEPRIGCMTINVEAGQIVPKRVGDFVEELAERYPGISLCLELNERSMARVTPAIRAQADHLRDIGLLIALDDYGSQDSSVDALVRMPMDILKIDRSLVDDLDDVRQREVLTALQGFGDKLEYSMIVEGVESQAMADHLGALGIRSAQGFHYGTPQSFENTVARLEEFGANAVVPRAPRAGSAVSEVAAAASTAQALEQAGDNDVLPVPAPV</sequence>
<feature type="transmembrane region" description="Helical" evidence="1">
    <location>
        <begin position="182"/>
        <end position="202"/>
    </location>
</feature>
<dbReference type="SMART" id="SM00267">
    <property type="entry name" value="GGDEF"/>
    <property type="match status" value="1"/>
</dbReference>
<dbReference type="AlphaFoldDB" id="A0A4R8UE32"/>
<keyword evidence="1" id="KW-0472">Membrane</keyword>
<feature type="transmembrane region" description="Helical" evidence="1">
    <location>
        <begin position="142"/>
        <end position="162"/>
    </location>
</feature>
<dbReference type="PROSITE" id="PS50887">
    <property type="entry name" value="GGDEF"/>
    <property type="match status" value="1"/>
</dbReference>
<feature type="transmembrane region" description="Helical" evidence="1">
    <location>
        <begin position="12"/>
        <end position="35"/>
    </location>
</feature>
<dbReference type="CDD" id="cd01949">
    <property type="entry name" value="GGDEF"/>
    <property type="match status" value="1"/>
</dbReference>
<dbReference type="InterPro" id="IPR000160">
    <property type="entry name" value="GGDEF_dom"/>
</dbReference>
<dbReference type="InterPro" id="IPR035919">
    <property type="entry name" value="EAL_sf"/>
</dbReference>
<dbReference type="NCBIfam" id="TIGR00254">
    <property type="entry name" value="GGDEF"/>
    <property type="match status" value="1"/>
</dbReference>
<dbReference type="Pfam" id="PF00563">
    <property type="entry name" value="EAL"/>
    <property type="match status" value="1"/>
</dbReference>
<evidence type="ECO:0000313" key="5">
    <source>
        <dbReference type="Proteomes" id="UP000297866"/>
    </source>
</evidence>
<evidence type="ECO:0000256" key="1">
    <source>
        <dbReference type="SAM" id="Phobius"/>
    </source>
</evidence>
<keyword evidence="5" id="KW-1185">Reference proteome</keyword>
<evidence type="ECO:0000259" key="3">
    <source>
        <dbReference type="PROSITE" id="PS50887"/>
    </source>
</evidence>
<dbReference type="Pfam" id="PF00990">
    <property type="entry name" value="GGDEF"/>
    <property type="match status" value="1"/>
</dbReference>
<gene>
    <name evidence="4" type="ORF">E3O23_14245</name>
</gene>
<feature type="transmembrane region" description="Helical" evidence="1">
    <location>
        <begin position="40"/>
        <end position="61"/>
    </location>
</feature>
<comment type="caution">
    <text evidence="4">The sequence shown here is derived from an EMBL/GenBank/DDBJ whole genome shotgun (WGS) entry which is preliminary data.</text>
</comment>
<reference evidence="4 5" key="1">
    <citation type="submission" date="2019-03" db="EMBL/GenBank/DDBJ databases">
        <title>Genomics of glacier-inhabiting Cryobacterium strains.</title>
        <authorList>
            <person name="Liu Q."/>
            <person name="Xin Y.-H."/>
        </authorList>
    </citation>
    <scope>NUCLEOTIDE SEQUENCE [LARGE SCALE GENOMIC DNA]</scope>
    <source>
        <strain evidence="4 5">Sr47</strain>
    </source>
</reference>
<feature type="transmembrane region" description="Helical" evidence="1">
    <location>
        <begin position="245"/>
        <end position="267"/>
    </location>
</feature>
<feature type="transmembrane region" description="Helical" evidence="1">
    <location>
        <begin position="112"/>
        <end position="136"/>
    </location>
</feature>
<dbReference type="GO" id="GO:0071111">
    <property type="term" value="F:cyclic-guanylate-specific phosphodiesterase activity"/>
    <property type="evidence" value="ECO:0007669"/>
    <property type="project" value="InterPro"/>
</dbReference>
<proteinExistence type="predicted"/>
<dbReference type="Gene3D" id="3.30.70.270">
    <property type="match status" value="1"/>
</dbReference>
<dbReference type="Gene3D" id="3.20.20.450">
    <property type="entry name" value="EAL domain"/>
    <property type="match status" value="1"/>
</dbReference>
<dbReference type="InterPro" id="IPR029787">
    <property type="entry name" value="Nucleotide_cyclase"/>
</dbReference>
<name>A0A4R8UE32_9MICO</name>
<dbReference type="InterPro" id="IPR043128">
    <property type="entry name" value="Rev_trsase/Diguanyl_cyclase"/>
</dbReference>
<dbReference type="EMBL" id="SOEZ01000070">
    <property type="protein sequence ID" value="TFB47766.1"/>
    <property type="molecule type" value="Genomic_DNA"/>
</dbReference>
<keyword evidence="1" id="KW-1133">Transmembrane helix</keyword>
<organism evidence="4 5">
    <name type="scientific">Cryobacterium tagatosivorans</name>
    <dbReference type="NCBI Taxonomy" id="1259199"/>
    <lineage>
        <taxon>Bacteria</taxon>
        <taxon>Bacillati</taxon>
        <taxon>Actinomycetota</taxon>
        <taxon>Actinomycetes</taxon>
        <taxon>Micrococcales</taxon>
        <taxon>Microbacteriaceae</taxon>
        <taxon>Cryobacterium</taxon>
    </lineage>
</organism>
<dbReference type="SUPFAM" id="SSF141868">
    <property type="entry name" value="EAL domain-like"/>
    <property type="match status" value="1"/>
</dbReference>
<protein>
    <submittedName>
        <fullName evidence="4">EAL domain-containing protein</fullName>
    </submittedName>
</protein>
<evidence type="ECO:0000313" key="4">
    <source>
        <dbReference type="EMBL" id="TFB47766.1"/>
    </source>
</evidence>
<dbReference type="PROSITE" id="PS50883">
    <property type="entry name" value="EAL"/>
    <property type="match status" value="1"/>
</dbReference>
<dbReference type="InterPro" id="IPR001633">
    <property type="entry name" value="EAL_dom"/>
</dbReference>
<dbReference type="SMART" id="SM00052">
    <property type="entry name" value="EAL"/>
    <property type="match status" value="1"/>
</dbReference>
<dbReference type="InterPro" id="IPR050706">
    <property type="entry name" value="Cyclic-di-GMP_PDE-like"/>
</dbReference>
<feature type="transmembrane region" description="Helical" evidence="1">
    <location>
        <begin position="81"/>
        <end position="105"/>
    </location>
</feature>
<keyword evidence="1" id="KW-0812">Transmembrane</keyword>
<evidence type="ECO:0000259" key="2">
    <source>
        <dbReference type="PROSITE" id="PS50883"/>
    </source>
</evidence>
<dbReference type="Proteomes" id="UP000297866">
    <property type="component" value="Unassembled WGS sequence"/>
</dbReference>
<feature type="transmembrane region" description="Helical" evidence="1">
    <location>
        <begin position="208"/>
        <end position="233"/>
    </location>
</feature>
<dbReference type="PANTHER" id="PTHR33121">
    <property type="entry name" value="CYCLIC DI-GMP PHOSPHODIESTERASE PDEF"/>
    <property type="match status" value="1"/>
</dbReference>
<feature type="domain" description="EAL" evidence="2">
    <location>
        <begin position="539"/>
        <end position="790"/>
    </location>
</feature>
<dbReference type="SUPFAM" id="SSF55073">
    <property type="entry name" value="Nucleotide cyclase"/>
    <property type="match status" value="1"/>
</dbReference>
<dbReference type="PANTHER" id="PTHR33121:SF79">
    <property type="entry name" value="CYCLIC DI-GMP PHOSPHODIESTERASE PDED-RELATED"/>
    <property type="match status" value="1"/>
</dbReference>
<dbReference type="CDD" id="cd01948">
    <property type="entry name" value="EAL"/>
    <property type="match status" value="1"/>
</dbReference>
<feature type="domain" description="GGDEF" evidence="3">
    <location>
        <begin position="397"/>
        <end position="534"/>
    </location>
</feature>
<accession>A0A4R8UE32</accession>